<evidence type="ECO:0000313" key="3">
    <source>
        <dbReference type="Proteomes" id="UP000314294"/>
    </source>
</evidence>
<feature type="compositionally biased region" description="Polar residues" evidence="1">
    <location>
        <begin position="184"/>
        <end position="199"/>
    </location>
</feature>
<feature type="compositionally biased region" description="Polar residues" evidence="1">
    <location>
        <begin position="235"/>
        <end position="254"/>
    </location>
</feature>
<dbReference type="OrthoDB" id="418911at2759"/>
<dbReference type="AlphaFoldDB" id="A0A4Z2J9J8"/>
<gene>
    <name evidence="2" type="ORF">EYF80_002900</name>
</gene>
<evidence type="ECO:0000256" key="1">
    <source>
        <dbReference type="SAM" id="MobiDB-lite"/>
    </source>
</evidence>
<reference evidence="2 3" key="1">
    <citation type="submission" date="2019-03" db="EMBL/GenBank/DDBJ databases">
        <title>First draft genome of Liparis tanakae, snailfish: a comprehensive survey of snailfish specific genes.</title>
        <authorList>
            <person name="Kim W."/>
            <person name="Song I."/>
            <person name="Jeong J.-H."/>
            <person name="Kim D."/>
            <person name="Kim S."/>
            <person name="Ryu S."/>
            <person name="Song J.Y."/>
            <person name="Lee S.K."/>
        </authorList>
    </citation>
    <scope>NUCLEOTIDE SEQUENCE [LARGE SCALE GENOMIC DNA]</scope>
    <source>
        <tissue evidence="2">Muscle</tissue>
    </source>
</reference>
<feature type="compositionally biased region" description="Polar residues" evidence="1">
    <location>
        <begin position="61"/>
        <end position="77"/>
    </location>
</feature>
<organism evidence="2 3">
    <name type="scientific">Liparis tanakae</name>
    <name type="common">Tanaka's snailfish</name>
    <dbReference type="NCBI Taxonomy" id="230148"/>
    <lineage>
        <taxon>Eukaryota</taxon>
        <taxon>Metazoa</taxon>
        <taxon>Chordata</taxon>
        <taxon>Craniata</taxon>
        <taxon>Vertebrata</taxon>
        <taxon>Euteleostomi</taxon>
        <taxon>Actinopterygii</taxon>
        <taxon>Neopterygii</taxon>
        <taxon>Teleostei</taxon>
        <taxon>Neoteleostei</taxon>
        <taxon>Acanthomorphata</taxon>
        <taxon>Eupercaria</taxon>
        <taxon>Perciformes</taxon>
        <taxon>Cottioidei</taxon>
        <taxon>Cottales</taxon>
        <taxon>Liparidae</taxon>
        <taxon>Liparis</taxon>
    </lineage>
</organism>
<protein>
    <submittedName>
        <fullName evidence="2">Uncharacterized protein</fullName>
    </submittedName>
</protein>
<dbReference type="EMBL" id="SRLO01000013">
    <property type="protein sequence ID" value="TNN86717.1"/>
    <property type="molecule type" value="Genomic_DNA"/>
</dbReference>
<keyword evidence="3" id="KW-1185">Reference proteome</keyword>
<feature type="region of interest" description="Disordered" evidence="1">
    <location>
        <begin position="61"/>
        <end position="254"/>
    </location>
</feature>
<dbReference type="Proteomes" id="UP000314294">
    <property type="component" value="Unassembled WGS sequence"/>
</dbReference>
<sequence length="254" mass="28858">MESAINPITRHQVVFITVGLLPRGERTVNHVQDKVVSKGHRQPLRLWEGKEPSFEAQNWHHNSTRSFHSRGVTNDSYPTGPGERYANWDHNASNSVSSDPGSRHLSSLAHTASPPRHHRCNQDDWKPPNERGGHCNHYDHRTSTTQQQETSKLRAGGHLADPNQSCRSRPPHHGSNGKVDRRISSSPADPTRVPYSQNHHYYDQRHTGHPRAPPHNMQLHPSEDKDSRSHHKQSTVRNLHFNNTNTQKSGSIDE</sequence>
<feature type="compositionally biased region" description="Polar residues" evidence="1">
    <location>
        <begin position="90"/>
        <end position="110"/>
    </location>
</feature>
<comment type="caution">
    <text evidence="2">The sequence shown here is derived from an EMBL/GenBank/DDBJ whole genome shotgun (WGS) entry which is preliminary data.</text>
</comment>
<evidence type="ECO:0000313" key="2">
    <source>
        <dbReference type="EMBL" id="TNN86717.1"/>
    </source>
</evidence>
<accession>A0A4Z2J9J8</accession>
<proteinExistence type="predicted"/>
<name>A0A4Z2J9J8_9TELE</name>
<feature type="compositionally biased region" description="Basic and acidic residues" evidence="1">
    <location>
        <begin position="120"/>
        <end position="142"/>
    </location>
</feature>